<evidence type="ECO:0000313" key="8">
    <source>
        <dbReference type="EMBL" id="MBJ6121366.1"/>
    </source>
</evidence>
<evidence type="ECO:0000256" key="2">
    <source>
        <dbReference type="ARBA" id="ARBA00022617"/>
    </source>
</evidence>
<evidence type="ECO:0000256" key="5">
    <source>
        <dbReference type="ARBA" id="ARBA00023004"/>
    </source>
</evidence>
<dbReference type="PANTHER" id="PTHR11961">
    <property type="entry name" value="CYTOCHROME C"/>
    <property type="match status" value="1"/>
</dbReference>
<dbReference type="PRINTS" id="PR00604">
    <property type="entry name" value="CYTCHRMECIAB"/>
</dbReference>
<dbReference type="InterPro" id="IPR036909">
    <property type="entry name" value="Cyt_c-like_dom_sf"/>
</dbReference>
<dbReference type="InterPro" id="IPR002327">
    <property type="entry name" value="Cyt_c_1A/1B"/>
</dbReference>
<accession>A0ABS0XMV5</accession>
<comment type="caution">
    <text evidence="8">The sequence shown here is derived from an EMBL/GenBank/DDBJ whole genome shotgun (WGS) entry which is preliminary data.</text>
</comment>
<evidence type="ECO:0000256" key="3">
    <source>
        <dbReference type="ARBA" id="ARBA00022723"/>
    </source>
</evidence>
<feature type="domain" description="Cytochrome c" evidence="7">
    <location>
        <begin position="32"/>
        <end position="133"/>
    </location>
</feature>
<dbReference type="SUPFAM" id="SSF46626">
    <property type="entry name" value="Cytochrome c"/>
    <property type="match status" value="1"/>
</dbReference>
<reference evidence="9" key="1">
    <citation type="submission" date="2020-12" db="EMBL/GenBank/DDBJ databases">
        <title>Hymenobacter sp.</title>
        <authorList>
            <person name="Kim M.K."/>
        </authorList>
    </citation>
    <scope>NUCLEOTIDE SEQUENCE [LARGE SCALE GENOMIC DNA]</scope>
    <source>
        <strain evidence="9">BT553</strain>
    </source>
</reference>
<evidence type="ECO:0000259" key="7">
    <source>
        <dbReference type="PROSITE" id="PS51007"/>
    </source>
</evidence>
<evidence type="ECO:0000313" key="9">
    <source>
        <dbReference type="Proteomes" id="UP000640426"/>
    </source>
</evidence>
<keyword evidence="4" id="KW-0249">Electron transport</keyword>
<keyword evidence="1" id="KW-0813">Transport</keyword>
<name>A0ABS0XMV5_9SPHN</name>
<dbReference type="Pfam" id="PF00034">
    <property type="entry name" value="Cytochrom_C"/>
    <property type="match status" value="1"/>
</dbReference>
<keyword evidence="3 6" id="KW-0479">Metal-binding</keyword>
<evidence type="ECO:0000256" key="6">
    <source>
        <dbReference type="PROSITE-ProRule" id="PRU00433"/>
    </source>
</evidence>
<dbReference type="InterPro" id="IPR009056">
    <property type="entry name" value="Cyt_c-like_dom"/>
</dbReference>
<dbReference type="PROSITE" id="PS51007">
    <property type="entry name" value="CYTC"/>
    <property type="match status" value="1"/>
</dbReference>
<organism evidence="8 9">
    <name type="scientific">Sphingomonas mollis</name>
    <dbReference type="NCBI Taxonomy" id="2795726"/>
    <lineage>
        <taxon>Bacteria</taxon>
        <taxon>Pseudomonadati</taxon>
        <taxon>Pseudomonadota</taxon>
        <taxon>Alphaproteobacteria</taxon>
        <taxon>Sphingomonadales</taxon>
        <taxon>Sphingomonadaceae</taxon>
        <taxon>Sphingomonas</taxon>
    </lineage>
</organism>
<keyword evidence="2 6" id="KW-0349">Heme</keyword>
<dbReference type="Proteomes" id="UP000640426">
    <property type="component" value="Unassembled WGS sequence"/>
</dbReference>
<keyword evidence="9" id="KW-1185">Reference proteome</keyword>
<proteinExistence type="predicted"/>
<dbReference type="Gene3D" id="1.10.760.10">
    <property type="entry name" value="Cytochrome c-like domain"/>
    <property type="match status" value="1"/>
</dbReference>
<evidence type="ECO:0000256" key="4">
    <source>
        <dbReference type="ARBA" id="ARBA00022982"/>
    </source>
</evidence>
<keyword evidence="5 6" id="KW-0408">Iron</keyword>
<protein>
    <submittedName>
        <fullName evidence="8">C-type cytochrome</fullName>
    </submittedName>
</protein>
<dbReference type="EMBL" id="JAELXS010000003">
    <property type="protein sequence ID" value="MBJ6121366.1"/>
    <property type="molecule type" value="Genomic_DNA"/>
</dbReference>
<evidence type="ECO:0000256" key="1">
    <source>
        <dbReference type="ARBA" id="ARBA00022448"/>
    </source>
</evidence>
<sequence>MLLLAGCARDDREARRRAAGANAVLADYLRVADAGAGGRSFAACAACHTVRQQAPDAGGPNLYGVMGKTVTGASARFAYTAALQSVGGVWTPARMDRWLRSPAAFAPGTRMAFAGIADPLERADVIAFLSSQGPTR</sequence>
<gene>
    <name evidence="8" type="ORF">JAO74_06130</name>
</gene>